<dbReference type="AlphaFoldDB" id="A0AAE3ZLB9"/>
<proteinExistence type="predicted"/>
<organism evidence="5 6">
    <name type="scientific">Catenuloplanes niger</name>
    <dbReference type="NCBI Taxonomy" id="587534"/>
    <lineage>
        <taxon>Bacteria</taxon>
        <taxon>Bacillati</taxon>
        <taxon>Actinomycetota</taxon>
        <taxon>Actinomycetes</taxon>
        <taxon>Micromonosporales</taxon>
        <taxon>Micromonosporaceae</taxon>
        <taxon>Catenuloplanes</taxon>
    </lineage>
</organism>
<dbReference type="EMBL" id="JAVDYC010000001">
    <property type="protein sequence ID" value="MDR7320796.1"/>
    <property type="molecule type" value="Genomic_DNA"/>
</dbReference>
<dbReference type="GO" id="GO:0046872">
    <property type="term" value="F:metal ion binding"/>
    <property type="evidence" value="ECO:0007669"/>
    <property type="project" value="UniProtKB-KW"/>
</dbReference>
<dbReference type="Proteomes" id="UP001183629">
    <property type="component" value="Unassembled WGS sequence"/>
</dbReference>
<gene>
    <name evidence="5" type="ORF">J2S44_001046</name>
</gene>
<evidence type="ECO:0000256" key="1">
    <source>
        <dbReference type="ARBA" id="ARBA00001968"/>
    </source>
</evidence>
<evidence type="ECO:0000256" key="3">
    <source>
        <dbReference type="SAM" id="MobiDB-lite"/>
    </source>
</evidence>
<dbReference type="Pfam" id="PF13359">
    <property type="entry name" value="DDE_Tnp_4"/>
    <property type="match status" value="1"/>
</dbReference>
<comment type="caution">
    <text evidence="5">The sequence shown here is derived from an EMBL/GenBank/DDBJ whole genome shotgun (WGS) entry which is preliminary data.</text>
</comment>
<dbReference type="InterPro" id="IPR027806">
    <property type="entry name" value="HARBI1_dom"/>
</dbReference>
<keyword evidence="2" id="KW-0479">Metal-binding</keyword>
<feature type="domain" description="DDE Tnp4" evidence="4">
    <location>
        <begin position="71"/>
        <end position="181"/>
    </location>
</feature>
<evidence type="ECO:0000259" key="4">
    <source>
        <dbReference type="Pfam" id="PF13359"/>
    </source>
</evidence>
<accession>A0AAE3ZLB9</accession>
<feature type="compositionally biased region" description="Low complexity" evidence="3">
    <location>
        <begin position="200"/>
        <end position="220"/>
    </location>
</feature>
<evidence type="ECO:0000313" key="5">
    <source>
        <dbReference type="EMBL" id="MDR7320796.1"/>
    </source>
</evidence>
<name>A0AAE3ZLB9_9ACTN</name>
<protein>
    <recommendedName>
        <fullName evidence="4">DDE Tnp4 domain-containing protein</fullName>
    </recommendedName>
</protein>
<evidence type="ECO:0000256" key="2">
    <source>
        <dbReference type="ARBA" id="ARBA00022723"/>
    </source>
</evidence>
<reference evidence="5 6" key="1">
    <citation type="submission" date="2023-07" db="EMBL/GenBank/DDBJ databases">
        <title>Sequencing the genomes of 1000 actinobacteria strains.</title>
        <authorList>
            <person name="Klenk H.-P."/>
        </authorList>
    </citation>
    <scope>NUCLEOTIDE SEQUENCE [LARGE SCALE GENOMIC DNA]</scope>
    <source>
        <strain evidence="5 6">DSM 44711</strain>
    </source>
</reference>
<evidence type="ECO:0000313" key="6">
    <source>
        <dbReference type="Proteomes" id="UP001183629"/>
    </source>
</evidence>
<keyword evidence="6" id="KW-1185">Reference proteome</keyword>
<sequence>METDWPQVSQALLALAHLGNGDTYTCLAAGSEIGIATAWRYVQEAITLLSAAADDLNAAMRRIRLLAYAILDGALIPIDRVADQKPHYSGEHKRHGVNVQVVADAAGRPVWASAALPGAVHDLTAAHAHGIIDALNSANVMTFADKGYQGACGTVRTPFKRHCRRPKLSRRQKAVNRAHAKLLLPDALVTGAAPANARSARASANLPRSSPISASSRAPSWTPSPGTLVTIFASGCAVNISSMRCSSRSNVRQSASSCPTRPSSCSPIASSTAADWRICLLLKCA</sequence>
<comment type="cofactor">
    <cofactor evidence="1">
        <name>a divalent metal cation</name>
        <dbReference type="ChEBI" id="CHEBI:60240"/>
    </cofactor>
</comment>
<feature type="region of interest" description="Disordered" evidence="3">
    <location>
        <begin position="200"/>
        <end position="222"/>
    </location>
</feature>